<organism evidence="1 2">
    <name type="scientific">Aspergillus tamarii</name>
    <dbReference type="NCBI Taxonomy" id="41984"/>
    <lineage>
        <taxon>Eukaryota</taxon>
        <taxon>Fungi</taxon>
        <taxon>Dikarya</taxon>
        <taxon>Ascomycota</taxon>
        <taxon>Pezizomycotina</taxon>
        <taxon>Eurotiomycetes</taxon>
        <taxon>Eurotiomycetidae</taxon>
        <taxon>Eurotiales</taxon>
        <taxon>Aspergillaceae</taxon>
        <taxon>Aspergillus</taxon>
        <taxon>Aspergillus subgen. Circumdati</taxon>
    </lineage>
</organism>
<keyword evidence="2" id="KW-1185">Reference proteome</keyword>
<proteinExistence type="predicted"/>
<accession>A0A5N6VA28</accession>
<evidence type="ECO:0000313" key="2">
    <source>
        <dbReference type="Proteomes" id="UP000326950"/>
    </source>
</evidence>
<dbReference type="OrthoDB" id="3182339at2759"/>
<dbReference type="Proteomes" id="UP000326950">
    <property type="component" value="Unassembled WGS sequence"/>
</dbReference>
<dbReference type="EMBL" id="ML738588">
    <property type="protein sequence ID" value="KAE8167729.1"/>
    <property type="molecule type" value="Genomic_DNA"/>
</dbReference>
<dbReference type="AlphaFoldDB" id="A0A5N6VA28"/>
<name>A0A5N6VA28_ASPTM</name>
<gene>
    <name evidence="1" type="ORF">BDV40DRAFT_295354</name>
</gene>
<protein>
    <submittedName>
        <fullName evidence="1">Uncharacterized protein</fullName>
    </submittedName>
</protein>
<sequence>MVVISPYEAQELYPSIKESKHVTSHLYAPRSNLDLYNVSGESTNALCIPWGFIIELNLFAEQFYLSSYEEYVEACDFLGVAWKPMGDDSLVTTDGFILRRDRSN</sequence>
<evidence type="ECO:0000313" key="1">
    <source>
        <dbReference type="EMBL" id="KAE8167729.1"/>
    </source>
</evidence>
<reference evidence="1 2" key="1">
    <citation type="submission" date="2019-04" db="EMBL/GenBank/DDBJ databases">
        <title>Friends and foes A comparative genomics study of 23 Aspergillus species from section Flavi.</title>
        <authorList>
            <consortium name="DOE Joint Genome Institute"/>
            <person name="Kjaerbolling I."/>
            <person name="Vesth T."/>
            <person name="Frisvad J.C."/>
            <person name="Nybo J.L."/>
            <person name="Theobald S."/>
            <person name="Kildgaard S."/>
            <person name="Isbrandt T."/>
            <person name="Kuo A."/>
            <person name="Sato A."/>
            <person name="Lyhne E.K."/>
            <person name="Kogle M.E."/>
            <person name="Wiebenga A."/>
            <person name="Kun R.S."/>
            <person name="Lubbers R.J."/>
            <person name="Makela M.R."/>
            <person name="Barry K."/>
            <person name="Chovatia M."/>
            <person name="Clum A."/>
            <person name="Daum C."/>
            <person name="Haridas S."/>
            <person name="He G."/>
            <person name="LaButti K."/>
            <person name="Lipzen A."/>
            <person name="Mondo S."/>
            <person name="Riley R."/>
            <person name="Salamov A."/>
            <person name="Simmons B.A."/>
            <person name="Magnuson J.K."/>
            <person name="Henrissat B."/>
            <person name="Mortensen U.H."/>
            <person name="Larsen T.O."/>
            <person name="Devries R.P."/>
            <person name="Grigoriev I.V."/>
            <person name="Machida M."/>
            <person name="Baker S.E."/>
            <person name="Andersen M.R."/>
        </authorList>
    </citation>
    <scope>NUCLEOTIDE SEQUENCE [LARGE SCALE GENOMIC DNA]</scope>
    <source>
        <strain evidence="1 2">CBS 117626</strain>
    </source>
</reference>